<dbReference type="CDD" id="cd09276">
    <property type="entry name" value="Rnase_HI_RT_non_LTR"/>
    <property type="match status" value="1"/>
</dbReference>
<dbReference type="AlphaFoldDB" id="A0A162QK01"/>
<reference evidence="3 4" key="1">
    <citation type="submission" date="2016-03" db="EMBL/GenBank/DDBJ databases">
        <title>EvidentialGene: Evidence-directed Construction of Genes on Genomes.</title>
        <authorList>
            <person name="Gilbert D.G."/>
            <person name="Choi J.-H."/>
            <person name="Mockaitis K."/>
            <person name="Colbourne J."/>
            <person name="Pfrender M."/>
        </authorList>
    </citation>
    <scope>NUCLEOTIDE SEQUENCE [LARGE SCALE GENOMIC DNA]</scope>
    <source>
        <strain evidence="3 4">Xinb3</strain>
        <tissue evidence="3">Complete organism</tissue>
    </source>
</reference>
<dbReference type="OrthoDB" id="6382272at2759"/>
<dbReference type="Gene3D" id="3.30.420.10">
    <property type="entry name" value="Ribonuclease H-like superfamily/Ribonuclease H"/>
    <property type="match status" value="1"/>
</dbReference>
<dbReference type="EMBL" id="LRGB01000319">
    <property type="protein sequence ID" value="KZS19748.1"/>
    <property type="molecule type" value="Genomic_DNA"/>
</dbReference>
<feature type="domain" description="RNase H type-1" evidence="2">
    <location>
        <begin position="81"/>
        <end position="215"/>
    </location>
</feature>
<dbReference type="InterPro" id="IPR002156">
    <property type="entry name" value="RNaseH_domain"/>
</dbReference>
<dbReference type="InterPro" id="IPR050092">
    <property type="entry name" value="RNase_H"/>
</dbReference>
<evidence type="ECO:0000313" key="4">
    <source>
        <dbReference type="Proteomes" id="UP000076858"/>
    </source>
</evidence>
<name>A0A162QK01_9CRUS</name>
<evidence type="ECO:0000256" key="1">
    <source>
        <dbReference type="ARBA" id="ARBA00005300"/>
    </source>
</evidence>
<keyword evidence="4" id="KW-1185">Reference proteome</keyword>
<gene>
    <name evidence="3" type="ORF">APZ42_013727</name>
</gene>
<dbReference type="Proteomes" id="UP000076858">
    <property type="component" value="Unassembled WGS sequence"/>
</dbReference>
<proteinExistence type="inferred from homology"/>
<organism evidence="3 4">
    <name type="scientific">Daphnia magna</name>
    <dbReference type="NCBI Taxonomy" id="35525"/>
    <lineage>
        <taxon>Eukaryota</taxon>
        <taxon>Metazoa</taxon>
        <taxon>Ecdysozoa</taxon>
        <taxon>Arthropoda</taxon>
        <taxon>Crustacea</taxon>
        <taxon>Branchiopoda</taxon>
        <taxon>Diplostraca</taxon>
        <taxon>Cladocera</taxon>
        <taxon>Anomopoda</taxon>
        <taxon>Daphniidae</taxon>
        <taxon>Daphnia</taxon>
    </lineage>
</organism>
<dbReference type="Pfam" id="PF00075">
    <property type="entry name" value="RNase_H"/>
    <property type="match status" value="1"/>
</dbReference>
<dbReference type="PANTHER" id="PTHR10642">
    <property type="entry name" value="RIBONUCLEASE H1"/>
    <property type="match status" value="1"/>
</dbReference>
<accession>A0A162QK01</accession>
<comment type="caution">
    <text evidence="3">The sequence shown here is derived from an EMBL/GenBank/DDBJ whole genome shotgun (WGS) entry which is preliminary data.</text>
</comment>
<comment type="similarity">
    <text evidence="1">Belongs to the RNase H family.</text>
</comment>
<dbReference type="GO" id="GO:0003676">
    <property type="term" value="F:nucleic acid binding"/>
    <property type="evidence" value="ECO:0007669"/>
    <property type="project" value="InterPro"/>
</dbReference>
<dbReference type="InterPro" id="IPR036397">
    <property type="entry name" value="RNaseH_sf"/>
</dbReference>
<evidence type="ECO:0000259" key="2">
    <source>
        <dbReference type="PROSITE" id="PS50879"/>
    </source>
</evidence>
<dbReference type="GO" id="GO:0043137">
    <property type="term" value="P:DNA replication, removal of RNA primer"/>
    <property type="evidence" value="ECO:0007669"/>
    <property type="project" value="TreeGrafter"/>
</dbReference>
<dbReference type="InterPro" id="IPR012337">
    <property type="entry name" value="RNaseH-like_sf"/>
</dbReference>
<sequence length="405" mass="46345">MARYLLKLRKNPKNSTYQPAYHHINYLIACPPRSIPNISPTISELAALEPNLFKAHPYYFTQRNIPPPWSISPHKTSYFPMQKKEALENQIKARVQLNHALKRLPHSTIIEGAWYLTPGSNIQTAEPHGLLKALEACYHLEPGPLQIQIFTDSQSAFMAIDTATKHSHNPVIQEIWNLLHCQKNVGTHTHLTWIPSHIGIPGNEVADRLASDQAGIPLTNKIHNTLTVPELIQKYKKKWSAETLIELKNSGEPCLSSRVRLGVFEWHHHPIRSVCIALHRLRSGHNKLNSFLSKLDMDVFPLCRHECPELEDTKHVLFTCKFYHNLHASIKQYFMQNQFIWEINTLLGLNMSLDKEIKGHTYWPPPPGGRCSQRRHRYPGVSVYISDPIYITQATAPPGSTVPWL</sequence>
<dbReference type="GO" id="GO:0004523">
    <property type="term" value="F:RNA-DNA hybrid ribonuclease activity"/>
    <property type="evidence" value="ECO:0007669"/>
    <property type="project" value="InterPro"/>
</dbReference>
<dbReference type="PANTHER" id="PTHR10642:SF31">
    <property type="entry name" value="RIBONUCLEASE H1"/>
    <property type="match status" value="1"/>
</dbReference>
<dbReference type="PROSITE" id="PS50879">
    <property type="entry name" value="RNASE_H_1"/>
    <property type="match status" value="1"/>
</dbReference>
<protein>
    <recommendedName>
        <fullName evidence="2">RNase H type-1 domain-containing protein</fullName>
    </recommendedName>
</protein>
<evidence type="ECO:0000313" key="3">
    <source>
        <dbReference type="EMBL" id="KZS19748.1"/>
    </source>
</evidence>
<dbReference type="SUPFAM" id="SSF53098">
    <property type="entry name" value="Ribonuclease H-like"/>
    <property type="match status" value="1"/>
</dbReference>